<reference evidence="1" key="2">
    <citation type="submission" date="2020-03" db="EMBL/GenBank/DDBJ databases">
        <title>The second near-complete assembly of the hexaploid bread wheat (Triticum aestivum) genome.</title>
        <authorList>
            <person name="Zimin A.V."/>
            <person name="Puiu D."/>
            <person name="Shumante A."/>
            <person name="Alonge M."/>
            <person name="Salzberg S.L."/>
        </authorList>
    </citation>
    <scope>NUCLEOTIDE SEQUENCE</scope>
    <source>
        <tissue evidence="1">Leaf</tissue>
    </source>
</reference>
<proteinExistence type="predicted"/>
<dbReference type="Proteomes" id="UP000815260">
    <property type="component" value="Unassembled WGS sequence"/>
</dbReference>
<sequence length="76" mass="8648">MPGPVPESWPGLIGTELNAAVQIILRRGQISELPEYSLQERLHPHRHKTKNALSFTTMSARCLIHGWLFLLHHMLA</sequence>
<reference evidence="1" key="1">
    <citation type="journal article" date="2017" name="Gigascience">
        <title>The first near-complete assembly of the hexaploid bread wheat genome, Triticum aestivum.</title>
        <authorList>
            <person name="Zimin A.V."/>
            <person name="Puiu D."/>
            <person name="Hall R."/>
            <person name="Kingan S."/>
            <person name="Clavijo B.J."/>
            <person name="Salzberg S.L."/>
        </authorList>
    </citation>
    <scope>NUCLEOTIDE SEQUENCE</scope>
    <source>
        <tissue evidence="1">Leaf</tissue>
    </source>
</reference>
<organism evidence="1 2">
    <name type="scientific">Triticum aestivum</name>
    <name type="common">Wheat</name>
    <dbReference type="NCBI Taxonomy" id="4565"/>
    <lineage>
        <taxon>Eukaryota</taxon>
        <taxon>Viridiplantae</taxon>
        <taxon>Streptophyta</taxon>
        <taxon>Embryophyta</taxon>
        <taxon>Tracheophyta</taxon>
        <taxon>Spermatophyta</taxon>
        <taxon>Magnoliopsida</taxon>
        <taxon>Liliopsida</taxon>
        <taxon>Poales</taxon>
        <taxon>Poaceae</taxon>
        <taxon>BOP clade</taxon>
        <taxon>Pooideae</taxon>
        <taxon>Triticodae</taxon>
        <taxon>Triticeae</taxon>
        <taxon>Triticinae</taxon>
        <taxon>Triticum</taxon>
    </lineage>
</organism>
<dbReference type="AlphaFoldDB" id="A0A9R0G4V1"/>
<dbReference type="EMBL" id="NMPL03048654">
    <property type="protein sequence ID" value="MBC2899650.1"/>
    <property type="molecule type" value="Genomic_DNA"/>
</dbReference>
<evidence type="ECO:0000313" key="1">
    <source>
        <dbReference type="EMBL" id="MBC2899650.1"/>
    </source>
</evidence>
<feature type="non-terminal residue" evidence="1">
    <location>
        <position position="76"/>
    </location>
</feature>
<evidence type="ECO:0000313" key="2">
    <source>
        <dbReference type="Proteomes" id="UP000815260"/>
    </source>
</evidence>
<accession>A0A9R0G4V1</accession>
<name>A0A9R0G4V1_WHEAT</name>
<protein>
    <submittedName>
        <fullName evidence="1">Uncharacterized protein</fullName>
    </submittedName>
</protein>
<gene>
    <name evidence="1" type="ORF">CFC21_112470</name>
</gene>
<comment type="caution">
    <text evidence="1">The sequence shown here is derived from an EMBL/GenBank/DDBJ whole genome shotgun (WGS) entry which is preliminary data.</text>
</comment>